<name>A0A9P8PRH1_9ASCO</name>
<protein>
    <submittedName>
        <fullName evidence="1">Uncharacterized protein</fullName>
    </submittedName>
</protein>
<evidence type="ECO:0000313" key="1">
    <source>
        <dbReference type="EMBL" id="KAH3676967.1"/>
    </source>
</evidence>
<dbReference type="AlphaFoldDB" id="A0A9P8PRH1"/>
<proteinExistence type="predicted"/>
<gene>
    <name evidence="1" type="ORF">OGATHE_001457</name>
</gene>
<reference evidence="1" key="1">
    <citation type="journal article" date="2021" name="Open Biol.">
        <title>Shared evolutionary footprints suggest mitochondrial oxidative damage underlies multiple complex I losses in fungi.</title>
        <authorList>
            <person name="Schikora-Tamarit M.A."/>
            <person name="Marcet-Houben M."/>
            <person name="Nosek J."/>
            <person name="Gabaldon T."/>
        </authorList>
    </citation>
    <scope>NUCLEOTIDE SEQUENCE</scope>
    <source>
        <strain evidence="1">NCAIM Y.01608</strain>
    </source>
</reference>
<keyword evidence="2" id="KW-1185">Reference proteome</keyword>
<dbReference type="EMBL" id="JAEUBD010000146">
    <property type="protein sequence ID" value="KAH3676967.1"/>
    <property type="molecule type" value="Genomic_DNA"/>
</dbReference>
<evidence type="ECO:0000313" key="2">
    <source>
        <dbReference type="Proteomes" id="UP000788993"/>
    </source>
</evidence>
<reference evidence="1" key="2">
    <citation type="submission" date="2021-01" db="EMBL/GenBank/DDBJ databases">
        <authorList>
            <person name="Schikora-Tamarit M.A."/>
        </authorList>
    </citation>
    <scope>NUCLEOTIDE SEQUENCE</scope>
    <source>
        <strain evidence="1">NCAIM Y.01608</strain>
    </source>
</reference>
<organism evidence="1 2">
    <name type="scientific">Ogataea polymorpha</name>
    <dbReference type="NCBI Taxonomy" id="460523"/>
    <lineage>
        <taxon>Eukaryota</taxon>
        <taxon>Fungi</taxon>
        <taxon>Dikarya</taxon>
        <taxon>Ascomycota</taxon>
        <taxon>Saccharomycotina</taxon>
        <taxon>Pichiomycetes</taxon>
        <taxon>Pichiales</taxon>
        <taxon>Pichiaceae</taxon>
        <taxon>Ogataea</taxon>
    </lineage>
</organism>
<accession>A0A9P8PRH1</accession>
<dbReference type="Proteomes" id="UP000788993">
    <property type="component" value="Unassembled WGS sequence"/>
</dbReference>
<sequence length="168" mass="18327">MSNAWENVRPCHWVGSGVAVESTANRFLTSNSSDQFCATEDLIVSSSAFVPMRTLGHGLSNSEFESPTVARPLRTLFFLLDLFESCFDSRNMTGISPLEISPTGSPVYGSRKFTSTATFPALFTPIQVPCSSRARSAGRNCVRDSSLNEANSVLRLKYSSRLESNING</sequence>
<comment type="caution">
    <text evidence="1">The sequence shown here is derived from an EMBL/GenBank/DDBJ whole genome shotgun (WGS) entry which is preliminary data.</text>
</comment>